<dbReference type="Proteomes" id="UP000266441">
    <property type="component" value="Unassembled WGS sequence"/>
</dbReference>
<dbReference type="SMART" id="SM00387">
    <property type="entry name" value="HATPase_c"/>
    <property type="match status" value="1"/>
</dbReference>
<keyword evidence="10" id="KW-1185">Reference proteome</keyword>
<dbReference type="Gene3D" id="3.30.565.10">
    <property type="entry name" value="Histidine kinase-like ATPase, C-terminal domain"/>
    <property type="match status" value="1"/>
</dbReference>
<dbReference type="Pfam" id="PF00512">
    <property type="entry name" value="HisKA"/>
    <property type="match status" value="1"/>
</dbReference>
<dbReference type="PANTHER" id="PTHR45453:SF1">
    <property type="entry name" value="PHOSPHATE REGULON SENSOR PROTEIN PHOR"/>
    <property type="match status" value="1"/>
</dbReference>
<evidence type="ECO:0000256" key="6">
    <source>
        <dbReference type="ARBA" id="ARBA00023012"/>
    </source>
</evidence>
<dbReference type="PRINTS" id="PR00344">
    <property type="entry name" value="BCTRLSENSOR"/>
</dbReference>
<dbReference type="Pfam" id="PF02518">
    <property type="entry name" value="HATPase_c"/>
    <property type="match status" value="1"/>
</dbReference>
<dbReference type="CDD" id="cd00082">
    <property type="entry name" value="HisKA"/>
    <property type="match status" value="1"/>
</dbReference>
<feature type="transmembrane region" description="Helical" evidence="7">
    <location>
        <begin position="167"/>
        <end position="190"/>
    </location>
</feature>
<dbReference type="PROSITE" id="PS50109">
    <property type="entry name" value="HIS_KIN"/>
    <property type="match status" value="1"/>
</dbReference>
<reference evidence="9 10" key="1">
    <citation type="journal article" date="2015" name="Int. J. Syst. Evol. Microbiol.">
        <title>Mariniphaga sediminis sp. nov., isolated from coastal sediment.</title>
        <authorList>
            <person name="Wang F.Q."/>
            <person name="Shen Q.Y."/>
            <person name="Chen G.J."/>
            <person name="Du Z.J."/>
        </authorList>
    </citation>
    <scope>NUCLEOTIDE SEQUENCE [LARGE SCALE GENOMIC DNA]</scope>
    <source>
        <strain evidence="9 10">SY21</strain>
    </source>
</reference>
<keyword evidence="3" id="KW-0597">Phosphoprotein</keyword>
<dbReference type="SUPFAM" id="SSF55874">
    <property type="entry name" value="ATPase domain of HSP90 chaperone/DNA topoisomerase II/histidine kinase"/>
    <property type="match status" value="1"/>
</dbReference>
<dbReference type="SUPFAM" id="SSF47384">
    <property type="entry name" value="Homodimeric domain of signal transducing histidine kinase"/>
    <property type="match status" value="1"/>
</dbReference>
<sequence>MKGKTLTYIIILATITVAGALSLQFFFLRSSYNYSEEQFRESAAVALKEVAWQLLVASGNTANFDSITPVEIISDSYYLVTVDAQIDFELLKLHLLEELKKHQIYTDFEFAINNPSSANLEQKTFISARGEENPSTYNFLTGKDASAYYFAVHFPDRAPYFQARLSIWYLFTGLLLVVILFFGYTLSVIIRQRQLSQIQKDFINNLTHELKTPISSIALSAKVIADEKILENPKRLFEYARIIQEQNHRLSKNVEKVLNLASLEKNKVHLNKEKIDLQKFLKEVTEYFSQSDSGSKADIKLNLEKATMIIVADKFHFTNLVLNILENGAKYCEKKPRLIIDAYSSKNYLSIRFTDNGIGISKKYRRKIFKRFFRIPTGNVHNVKGFGLGLDYVRKIVKAHKWEIKVDNNPSGGSIFTLLIPQKNG</sequence>
<keyword evidence="7" id="KW-0812">Transmembrane</keyword>
<keyword evidence="5 9" id="KW-0418">Kinase</keyword>
<feature type="domain" description="Histidine kinase" evidence="8">
    <location>
        <begin position="205"/>
        <end position="424"/>
    </location>
</feature>
<dbReference type="InterPro" id="IPR036890">
    <property type="entry name" value="HATPase_C_sf"/>
</dbReference>
<evidence type="ECO:0000256" key="5">
    <source>
        <dbReference type="ARBA" id="ARBA00022777"/>
    </source>
</evidence>
<comment type="caution">
    <text evidence="9">The sequence shown here is derived from an EMBL/GenBank/DDBJ whole genome shotgun (WGS) entry which is preliminary data.</text>
</comment>
<feature type="transmembrane region" description="Helical" evidence="7">
    <location>
        <begin position="6"/>
        <end position="28"/>
    </location>
</feature>
<dbReference type="GO" id="GO:0000155">
    <property type="term" value="F:phosphorelay sensor kinase activity"/>
    <property type="evidence" value="ECO:0007669"/>
    <property type="project" value="InterPro"/>
</dbReference>
<evidence type="ECO:0000256" key="3">
    <source>
        <dbReference type="ARBA" id="ARBA00022553"/>
    </source>
</evidence>
<dbReference type="GO" id="GO:0005886">
    <property type="term" value="C:plasma membrane"/>
    <property type="evidence" value="ECO:0007669"/>
    <property type="project" value="TreeGrafter"/>
</dbReference>
<evidence type="ECO:0000313" key="9">
    <source>
        <dbReference type="EMBL" id="RIH63891.1"/>
    </source>
</evidence>
<evidence type="ECO:0000256" key="4">
    <source>
        <dbReference type="ARBA" id="ARBA00022679"/>
    </source>
</evidence>
<keyword evidence="7" id="KW-0472">Membrane</keyword>
<dbReference type="InterPro" id="IPR003661">
    <property type="entry name" value="HisK_dim/P_dom"/>
</dbReference>
<dbReference type="GO" id="GO:0016036">
    <property type="term" value="P:cellular response to phosphate starvation"/>
    <property type="evidence" value="ECO:0007669"/>
    <property type="project" value="TreeGrafter"/>
</dbReference>
<dbReference type="InterPro" id="IPR050351">
    <property type="entry name" value="BphY/WalK/GraS-like"/>
</dbReference>
<evidence type="ECO:0000256" key="1">
    <source>
        <dbReference type="ARBA" id="ARBA00000085"/>
    </source>
</evidence>
<organism evidence="9 10">
    <name type="scientific">Mariniphaga sediminis</name>
    <dbReference type="NCBI Taxonomy" id="1628158"/>
    <lineage>
        <taxon>Bacteria</taxon>
        <taxon>Pseudomonadati</taxon>
        <taxon>Bacteroidota</taxon>
        <taxon>Bacteroidia</taxon>
        <taxon>Marinilabiliales</taxon>
        <taxon>Prolixibacteraceae</taxon>
        <taxon>Mariniphaga</taxon>
    </lineage>
</organism>
<dbReference type="InterPro" id="IPR005467">
    <property type="entry name" value="His_kinase_dom"/>
</dbReference>
<dbReference type="EC" id="2.7.13.3" evidence="2"/>
<dbReference type="OrthoDB" id="1933776at2"/>
<keyword evidence="7" id="KW-1133">Transmembrane helix</keyword>
<gene>
    <name evidence="9" type="ORF">D1164_17285</name>
</gene>
<keyword evidence="6" id="KW-0902">Two-component regulatory system</keyword>
<dbReference type="Gene3D" id="1.10.287.130">
    <property type="match status" value="1"/>
</dbReference>
<name>A0A399CZQ9_9BACT</name>
<dbReference type="AlphaFoldDB" id="A0A399CZQ9"/>
<evidence type="ECO:0000259" key="8">
    <source>
        <dbReference type="PROSITE" id="PS50109"/>
    </source>
</evidence>
<dbReference type="SMART" id="SM00388">
    <property type="entry name" value="HisKA"/>
    <property type="match status" value="1"/>
</dbReference>
<accession>A0A399CZQ9</accession>
<dbReference type="RefSeq" id="WP_119351146.1">
    <property type="nucleotide sequence ID" value="NZ_QWET01000015.1"/>
</dbReference>
<dbReference type="EMBL" id="QWET01000015">
    <property type="protein sequence ID" value="RIH63891.1"/>
    <property type="molecule type" value="Genomic_DNA"/>
</dbReference>
<dbReference type="GO" id="GO:0004721">
    <property type="term" value="F:phosphoprotein phosphatase activity"/>
    <property type="evidence" value="ECO:0007669"/>
    <property type="project" value="TreeGrafter"/>
</dbReference>
<comment type="catalytic activity">
    <reaction evidence="1">
        <text>ATP + protein L-histidine = ADP + protein N-phospho-L-histidine.</text>
        <dbReference type="EC" id="2.7.13.3"/>
    </reaction>
</comment>
<evidence type="ECO:0000256" key="7">
    <source>
        <dbReference type="SAM" id="Phobius"/>
    </source>
</evidence>
<dbReference type="InterPro" id="IPR036097">
    <property type="entry name" value="HisK_dim/P_sf"/>
</dbReference>
<keyword evidence="4" id="KW-0808">Transferase</keyword>
<evidence type="ECO:0000256" key="2">
    <source>
        <dbReference type="ARBA" id="ARBA00012438"/>
    </source>
</evidence>
<proteinExistence type="predicted"/>
<dbReference type="PANTHER" id="PTHR45453">
    <property type="entry name" value="PHOSPHATE REGULON SENSOR PROTEIN PHOR"/>
    <property type="match status" value="1"/>
</dbReference>
<protein>
    <recommendedName>
        <fullName evidence="2">histidine kinase</fullName>
        <ecNumber evidence="2">2.7.13.3</ecNumber>
    </recommendedName>
</protein>
<evidence type="ECO:0000313" key="10">
    <source>
        <dbReference type="Proteomes" id="UP000266441"/>
    </source>
</evidence>
<dbReference type="InterPro" id="IPR004358">
    <property type="entry name" value="Sig_transdc_His_kin-like_C"/>
</dbReference>
<dbReference type="InterPro" id="IPR003594">
    <property type="entry name" value="HATPase_dom"/>
</dbReference>